<feature type="domain" description="PPIase FKBP-type" evidence="4">
    <location>
        <begin position="150"/>
        <end position="259"/>
    </location>
</feature>
<evidence type="ECO:0000256" key="2">
    <source>
        <dbReference type="SAM" id="MobiDB-lite"/>
    </source>
</evidence>
<dbReference type="InterPro" id="IPR046357">
    <property type="entry name" value="PPIase_dom_sf"/>
</dbReference>
<gene>
    <name evidence="5" type="ORF">Cvel_18741</name>
</gene>
<proteinExistence type="predicted"/>
<keyword evidence="1" id="KW-0413">Isomerase</keyword>
<dbReference type="PANTHER" id="PTHR47717">
    <property type="entry name" value="PEPTIDYL-PROLYL CIS-TRANS ISOMERASE FKBP19, CHLOROPLASTIC"/>
    <property type="match status" value="1"/>
</dbReference>
<feature type="signal peptide" evidence="3">
    <location>
        <begin position="1"/>
        <end position="22"/>
    </location>
</feature>
<evidence type="ECO:0000256" key="1">
    <source>
        <dbReference type="PROSITE-ProRule" id="PRU00277"/>
    </source>
</evidence>
<accession>A0A0G4FUF7</accession>
<name>A0A0G4FUF7_9ALVE</name>
<feature type="chain" id="PRO_5005189081" description="peptidylprolyl isomerase" evidence="3">
    <location>
        <begin position="23"/>
        <end position="267"/>
    </location>
</feature>
<dbReference type="EMBL" id="CDMZ01000630">
    <property type="protein sequence ID" value="CEM18368.1"/>
    <property type="molecule type" value="Genomic_DNA"/>
</dbReference>
<feature type="region of interest" description="Disordered" evidence="2">
    <location>
        <begin position="217"/>
        <end position="241"/>
    </location>
</feature>
<dbReference type="GO" id="GO:0009507">
    <property type="term" value="C:chloroplast"/>
    <property type="evidence" value="ECO:0007669"/>
    <property type="project" value="TreeGrafter"/>
</dbReference>
<dbReference type="PANTHER" id="PTHR47717:SF1">
    <property type="entry name" value="PEPTIDYL-PROLYL CIS-TRANS ISOMERASE FKBP19, CHLOROPLASTIC"/>
    <property type="match status" value="1"/>
</dbReference>
<protein>
    <recommendedName>
        <fullName evidence="1">peptidylprolyl isomerase</fullName>
        <ecNumber evidence="1">5.2.1.8</ecNumber>
    </recommendedName>
</protein>
<feature type="region of interest" description="Disordered" evidence="2">
    <location>
        <begin position="41"/>
        <end position="66"/>
    </location>
</feature>
<comment type="catalytic activity">
    <reaction evidence="1">
        <text>[protein]-peptidylproline (omega=180) = [protein]-peptidylproline (omega=0)</text>
        <dbReference type="Rhea" id="RHEA:16237"/>
        <dbReference type="Rhea" id="RHEA-COMP:10747"/>
        <dbReference type="Rhea" id="RHEA-COMP:10748"/>
        <dbReference type="ChEBI" id="CHEBI:83833"/>
        <dbReference type="ChEBI" id="CHEBI:83834"/>
        <dbReference type="EC" id="5.2.1.8"/>
    </reaction>
</comment>
<dbReference type="InterPro" id="IPR001179">
    <property type="entry name" value="PPIase_FKBP_dom"/>
</dbReference>
<evidence type="ECO:0000256" key="3">
    <source>
        <dbReference type="SAM" id="SignalP"/>
    </source>
</evidence>
<reference evidence="5" key="1">
    <citation type="submission" date="2014-11" db="EMBL/GenBank/DDBJ databases">
        <authorList>
            <person name="Otto D Thomas"/>
            <person name="Naeem Raeece"/>
        </authorList>
    </citation>
    <scope>NUCLEOTIDE SEQUENCE</scope>
</reference>
<dbReference type="Pfam" id="PF00254">
    <property type="entry name" value="FKBP_C"/>
    <property type="match status" value="1"/>
</dbReference>
<dbReference type="AlphaFoldDB" id="A0A0G4FUF7"/>
<evidence type="ECO:0000313" key="5">
    <source>
        <dbReference type="EMBL" id="CEM18368.1"/>
    </source>
</evidence>
<evidence type="ECO:0000259" key="4">
    <source>
        <dbReference type="PROSITE" id="PS50059"/>
    </source>
</evidence>
<organism evidence="5">
    <name type="scientific">Chromera velia CCMP2878</name>
    <dbReference type="NCBI Taxonomy" id="1169474"/>
    <lineage>
        <taxon>Eukaryota</taxon>
        <taxon>Sar</taxon>
        <taxon>Alveolata</taxon>
        <taxon>Colpodellida</taxon>
        <taxon>Chromeraceae</taxon>
        <taxon>Chromera</taxon>
    </lineage>
</organism>
<dbReference type="Gene3D" id="3.10.50.40">
    <property type="match status" value="1"/>
</dbReference>
<keyword evidence="1" id="KW-0697">Rotamase</keyword>
<keyword evidence="3" id="KW-0732">Signal</keyword>
<dbReference type="GO" id="GO:0009579">
    <property type="term" value="C:thylakoid"/>
    <property type="evidence" value="ECO:0007669"/>
    <property type="project" value="TreeGrafter"/>
</dbReference>
<sequence length="267" mass="29686">MLITNLFCCFASLLSDSPTALSSFSNVRQCPSECRRKAPQGVLPLRSHSREEDSETADETAPLSRRRQVTSSVSSLSLLASAVAAAPLLLLKPGDALALSKLKATNIEEARRIGEAKIEEEERQKGPIRRINGIKVREPKVGTGAECESGDLCKIRYQVYKGNGDYMFSLGYGREFKEDQTELYAFKYQDDDDQKIPLGVERAMQGMRVGGQRKILIPPDQGFETSSDRPEPDTYSGKRKLEAHRKEALVMEVELVKVFKPKSRVSG</sequence>
<dbReference type="EC" id="5.2.1.8" evidence="1"/>
<dbReference type="InterPro" id="IPR044208">
    <property type="entry name" value="FKBP19-like"/>
</dbReference>
<dbReference type="GO" id="GO:0003755">
    <property type="term" value="F:peptidyl-prolyl cis-trans isomerase activity"/>
    <property type="evidence" value="ECO:0007669"/>
    <property type="project" value="UniProtKB-KW"/>
</dbReference>
<dbReference type="SUPFAM" id="SSF54534">
    <property type="entry name" value="FKBP-like"/>
    <property type="match status" value="1"/>
</dbReference>
<dbReference type="VEuPathDB" id="CryptoDB:Cvel_18741"/>
<dbReference type="PROSITE" id="PS50059">
    <property type="entry name" value="FKBP_PPIASE"/>
    <property type="match status" value="1"/>
</dbReference>